<dbReference type="Pfam" id="PF14064">
    <property type="entry name" value="HmuY"/>
    <property type="match status" value="1"/>
</dbReference>
<dbReference type="PROSITE" id="PS51257">
    <property type="entry name" value="PROKAR_LIPOPROTEIN"/>
    <property type="match status" value="1"/>
</dbReference>
<sequence>MAQTRWMIGMALTTTLLTGCGGSSDNKIDDNPDNGGSDNGGDGITRMVVDASSSDTMAYLNLASGEVLNLTAAQAAESEDWHLALRRYNIQLNGGASGPGAVVGVVGDDQADFYDDSGEPVANVFLNATPDSELEHLKDTFTAPARWSQDSVVSGLGEAWYNYDHSNGNMSANSDNGYLLRSGEGDSYARLRATEFTFPTRTGQGITSYEFSFDVQPAGTEQFTGTATFTGSIPPEGGERCFDFDSNATVDCASSENWDLVLGFADRSLYLRTNSGPSGNGDGGAFGPMTWSDLSDYTSATTDPGGNSLASHFNADSTGGVFVDHGWYAYNLSEQHQLWPNYRVYLIDTDRNDDASPVYAVQLIGYYGDDGESGQPVLRWREVTLTEAAE</sequence>
<evidence type="ECO:0000256" key="1">
    <source>
        <dbReference type="SAM" id="MobiDB-lite"/>
    </source>
</evidence>
<dbReference type="Proteomes" id="UP001269819">
    <property type="component" value="Unassembled WGS sequence"/>
</dbReference>
<organism evidence="2 3">
    <name type="scientific">Marinobacter xestospongiae</name>
    <dbReference type="NCBI Taxonomy" id="994319"/>
    <lineage>
        <taxon>Bacteria</taxon>
        <taxon>Pseudomonadati</taxon>
        <taxon>Pseudomonadota</taxon>
        <taxon>Gammaproteobacteria</taxon>
        <taxon>Pseudomonadales</taxon>
        <taxon>Marinobacteraceae</taxon>
        <taxon>Marinobacter</taxon>
    </lineage>
</organism>
<evidence type="ECO:0000313" key="2">
    <source>
        <dbReference type="EMBL" id="MDV2080321.1"/>
    </source>
</evidence>
<proteinExistence type="predicted"/>
<dbReference type="InterPro" id="IPR025921">
    <property type="entry name" value="HmuY"/>
</dbReference>
<gene>
    <name evidence="2" type="ORF">RYS15_16660</name>
</gene>
<reference evidence="2 3" key="1">
    <citation type="submission" date="2023-10" db="EMBL/GenBank/DDBJ databases">
        <title>Characteristics and mechanism of a salt-tolerant marine origin heterotrophic nitrifying- aerobic denitrifying bacteria Marinobacter xestospongiae HN1.</title>
        <authorList>
            <person name="Qi R."/>
        </authorList>
    </citation>
    <scope>NUCLEOTIDE SEQUENCE [LARGE SCALE GENOMIC DNA]</scope>
    <source>
        <strain evidence="2 3">HN1</strain>
    </source>
</reference>
<protein>
    <submittedName>
        <fullName evidence="2">HmuY family protein</fullName>
    </submittedName>
</protein>
<feature type="region of interest" description="Disordered" evidence="1">
    <location>
        <begin position="23"/>
        <end position="44"/>
    </location>
</feature>
<keyword evidence="3" id="KW-1185">Reference proteome</keyword>
<evidence type="ECO:0000313" key="3">
    <source>
        <dbReference type="Proteomes" id="UP001269819"/>
    </source>
</evidence>
<accession>A0ABU3W1D8</accession>
<dbReference type="EMBL" id="JAWIIJ010000013">
    <property type="protein sequence ID" value="MDV2080321.1"/>
    <property type="molecule type" value="Genomic_DNA"/>
</dbReference>
<dbReference type="CDD" id="cd12105">
    <property type="entry name" value="HmuY"/>
    <property type="match status" value="1"/>
</dbReference>
<dbReference type="RefSeq" id="WP_316974741.1">
    <property type="nucleotide sequence ID" value="NZ_JAWIIJ010000013.1"/>
</dbReference>
<comment type="caution">
    <text evidence="2">The sequence shown here is derived from an EMBL/GenBank/DDBJ whole genome shotgun (WGS) entry which is preliminary data.</text>
</comment>
<name>A0ABU3W1D8_9GAMM</name>